<keyword evidence="9" id="KW-1185">Reference proteome</keyword>
<evidence type="ECO:0000256" key="8">
    <source>
        <dbReference type="SAM" id="MobiDB-lite"/>
    </source>
</evidence>
<dbReference type="Proteomes" id="UP000887565">
    <property type="component" value="Unplaced"/>
</dbReference>
<evidence type="ECO:0000256" key="6">
    <source>
        <dbReference type="ARBA" id="ARBA00023187"/>
    </source>
</evidence>
<evidence type="ECO:0000256" key="3">
    <source>
        <dbReference type="ARBA" id="ARBA00022664"/>
    </source>
</evidence>
<keyword evidence="4" id="KW-0747">Spliceosome</keyword>
<keyword evidence="3" id="KW-0507">mRNA processing</keyword>
<dbReference type="PANTHER" id="PTHR16196">
    <property type="entry name" value="CELL CYCLE CONTROL PROTEIN CWF25"/>
    <property type="match status" value="1"/>
</dbReference>
<dbReference type="InterPro" id="IPR022209">
    <property type="entry name" value="CWC25"/>
</dbReference>
<protein>
    <submittedName>
        <fullName evidence="10">Uncharacterized protein</fullName>
    </submittedName>
</protein>
<reference evidence="10" key="1">
    <citation type="submission" date="2022-11" db="UniProtKB">
        <authorList>
            <consortium name="WormBaseParasite"/>
        </authorList>
    </citation>
    <scope>IDENTIFICATION</scope>
</reference>
<dbReference type="PANTHER" id="PTHR16196:SF0">
    <property type="entry name" value="PRE-MRNA-SPLICING FACTOR CWC25 HOMOLOG"/>
    <property type="match status" value="1"/>
</dbReference>
<dbReference type="Pfam" id="PF12542">
    <property type="entry name" value="CWC25"/>
    <property type="match status" value="1"/>
</dbReference>
<feature type="compositionally biased region" description="Low complexity" evidence="8">
    <location>
        <begin position="158"/>
        <end position="168"/>
    </location>
</feature>
<feature type="region of interest" description="Disordered" evidence="8">
    <location>
        <begin position="306"/>
        <end position="325"/>
    </location>
</feature>
<keyword evidence="6" id="KW-0508">mRNA splicing</keyword>
<keyword evidence="5" id="KW-0175">Coiled coil</keyword>
<feature type="compositionally biased region" description="Basic and acidic residues" evidence="8">
    <location>
        <begin position="174"/>
        <end position="190"/>
    </location>
</feature>
<evidence type="ECO:0000256" key="1">
    <source>
        <dbReference type="ARBA" id="ARBA00004123"/>
    </source>
</evidence>
<feature type="region of interest" description="Disordered" evidence="8">
    <location>
        <begin position="148"/>
        <end position="276"/>
    </location>
</feature>
<comment type="subcellular location">
    <subcellularLocation>
        <location evidence="1">Nucleus</location>
    </subcellularLocation>
</comment>
<comment type="similarity">
    <text evidence="2">Belongs to the CWC25 family.</text>
</comment>
<feature type="region of interest" description="Disordered" evidence="8">
    <location>
        <begin position="35"/>
        <end position="74"/>
    </location>
</feature>
<evidence type="ECO:0000256" key="2">
    <source>
        <dbReference type="ARBA" id="ARBA00006695"/>
    </source>
</evidence>
<evidence type="ECO:0000256" key="7">
    <source>
        <dbReference type="ARBA" id="ARBA00023242"/>
    </source>
</evidence>
<dbReference type="AlphaFoldDB" id="A0A915HGF9"/>
<dbReference type="GO" id="GO:0000398">
    <property type="term" value="P:mRNA splicing, via spliceosome"/>
    <property type="evidence" value="ECO:0007669"/>
    <property type="project" value="TreeGrafter"/>
</dbReference>
<feature type="compositionally biased region" description="Basic and acidic residues" evidence="8">
    <location>
        <begin position="202"/>
        <end position="223"/>
    </location>
</feature>
<evidence type="ECO:0000313" key="9">
    <source>
        <dbReference type="Proteomes" id="UP000887565"/>
    </source>
</evidence>
<feature type="compositionally biased region" description="Polar residues" evidence="8">
    <location>
        <begin position="312"/>
        <end position="325"/>
    </location>
</feature>
<organism evidence="9 10">
    <name type="scientific">Romanomermis culicivorax</name>
    <name type="common">Nematode worm</name>
    <dbReference type="NCBI Taxonomy" id="13658"/>
    <lineage>
        <taxon>Eukaryota</taxon>
        <taxon>Metazoa</taxon>
        <taxon>Ecdysozoa</taxon>
        <taxon>Nematoda</taxon>
        <taxon>Enoplea</taxon>
        <taxon>Dorylaimia</taxon>
        <taxon>Mermithida</taxon>
        <taxon>Mermithoidea</taxon>
        <taxon>Mermithidae</taxon>
        <taxon>Romanomermis</taxon>
    </lineage>
</organism>
<dbReference type="OMA" id="SWHPHTM"/>
<accession>A0A915HGF9</accession>
<evidence type="ECO:0000256" key="5">
    <source>
        <dbReference type="ARBA" id="ARBA00023054"/>
    </source>
</evidence>
<evidence type="ECO:0000313" key="10">
    <source>
        <dbReference type="WBParaSite" id="nRc.2.0.1.t00499-RA"/>
    </source>
</evidence>
<proteinExistence type="inferred from homology"/>
<sequence>MSDRKKSDINWMYEGEKSKLNEEDYLTGRKIDRHFDRHHTRNGEDGHSTKIDSIVERKIVDRRSGGDRSQHHADERKISVLDLETVKKEDPLVAIKVREQEIRREIFDNPLKMKRLKKIVVAAMRKKFRKMLKKGEIPDFLFENLSSRTPKKEQEYCSPVSNPSSPENSKTRIRHDSSSSDEERRKRSEKQSYGLVYVNSKPKQEPVSPKRREEKSSVSRKSETPNQSNYRRPKLSEKEMEEKRREMMENARWRDEQKNRKRKKYEEDEEKERKDIEKTCSGGAQFLKPMIHRAMNDRTVEERIKSKKQHLQRNATSMETNFAKK</sequence>
<dbReference type="WBParaSite" id="nRc.2.0.1.t00499-RA">
    <property type="protein sequence ID" value="nRc.2.0.1.t00499-RA"/>
    <property type="gene ID" value="nRc.2.0.1.g00499"/>
</dbReference>
<evidence type="ECO:0000256" key="4">
    <source>
        <dbReference type="ARBA" id="ARBA00022728"/>
    </source>
</evidence>
<dbReference type="GO" id="GO:0005684">
    <property type="term" value="C:U2-type spliceosomal complex"/>
    <property type="evidence" value="ECO:0007669"/>
    <property type="project" value="TreeGrafter"/>
</dbReference>
<feature type="compositionally biased region" description="Basic and acidic residues" evidence="8">
    <location>
        <begin position="234"/>
        <end position="258"/>
    </location>
</feature>
<dbReference type="InterPro" id="IPR051376">
    <property type="entry name" value="CWC25_splicing_factor"/>
</dbReference>
<name>A0A915HGF9_ROMCU</name>
<keyword evidence="7" id="KW-0539">Nucleus</keyword>